<dbReference type="AlphaFoldDB" id="A0A2M8QAY7"/>
<name>A0A2M8QAY7_9CHLR</name>
<dbReference type="Pfam" id="PF01895">
    <property type="entry name" value="PhoU"/>
    <property type="match status" value="2"/>
</dbReference>
<feature type="domain" description="PhoU" evidence="8">
    <location>
        <begin position="120"/>
        <end position="204"/>
    </location>
</feature>
<keyword evidence="5 7" id="KW-0963">Cytoplasm</keyword>
<evidence type="ECO:0000259" key="8">
    <source>
        <dbReference type="Pfam" id="PF01895"/>
    </source>
</evidence>
<sequence>MRSILEGELQSVRDGIAALSAQAIDATARAVDALIHRNFDEARGVKRDDKAMDVLRYEVERACLAVMATQQPVARDLRELIAASIVAVELERCGDYAKGVAKAARRIARCDSGIPTFNLADMDRLARDMLGRSTRAFLEGDVQAARQVLADDDRLDQMYNALLSQAMDVMANHPQHIECGTWLLHAGHNLERIGDRATNIAERVIFVATGDITGDLNVHDPGQVRSLQ</sequence>
<evidence type="ECO:0000256" key="5">
    <source>
        <dbReference type="ARBA" id="ARBA00022490"/>
    </source>
</evidence>
<protein>
    <recommendedName>
        <fullName evidence="7">Phosphate-specific transport system accessory protein PhoU</fullName>
    </recommendedName>
</protein>
<dbReference type="SUPFAM" id="SSF109755">
    <property type="entry name" value="PhoU-like"/>
    <property type="match status" value="1"/>
</dbReference>
<dbReference type="InterPro" id="IPR038078">
    <property type="entry name" value="PhoU-like_sf"/>
</dbReference>
<keyword evidence="4 7" id="KW-0813">Transport</keyword>
<evidence type="ECO:0000256" key="4">
    <source>
        <dbReference type="ARBA" id="ARBA00022448"/>
    </source>
</evidence>
<comment type="subunit">
    <text evidence="3 7">Homodimer.</text>
</comment>
<dbReference type="InterPro" id="IPR028366">
    <property type="entry name" value="PhoU"/>
</dbReference>
<dbReference type="GO" id="GO:0030643">
    <property type="term" value="P:intracellular phosphate ion homeostasis"/>
    <property type="evidence" value="ECO:0007669"/>
    <property type="project" value="InterPro"/>
</dbReference>
<dbReference type="PANTHER" id="PTHR42930:SF3">
    <property type="entry name" value="PHOSPHATE-SPECIFIC TRANSPORT SYSTEM ACCESSORY PROTEIN PHOU"/>
    <property type="match status" value="1"/>
</dbReference>
<dbReference type="PANTHER" id="PTHR42930">
    <property type="entry name" value="PHOSPHATE-SPECIFIC TRANSPORT SYSTEM ACCESSORY PROTEIN PHOU"/>
    <property type="match status" value="1"/>
</dbReference>
<reference evidence="9 10" key="1">
    <citation type="submission" date="2017-11" db="EMBL/GenBank/DDBJ databases">
        <title>Evolution of Phototrophy in the Chloroflexi Phylum Driven by Horizontal Gene Transfer.</title>
        <authorList>
            <person name="Ward L.M."/>
            <person name="Hemp J."/>
            <person name="Shih P.M."/>
            <person name="Mcglynn S.E."/>
            <person name="Fischer W."/>
        </authorList>
    </citation>
    <scope>NUCLEOTIDE SEQUENCE [LARGE SCALE GENOMIC DNA]</scope>
    <source>
        <strain evidence="9">JP3_7</strain>
    </source>
</reference>
<feature type="domain" description="PhoU" evidence="8">
    <location>
        <begin position="19"/>
        <end position="103"/>
    </location>
</feature>
<evidence type="ECO:0000256" key="7">
    <source>
        <dbReference type="PIRNR" id="PIRNR003107"/>
    </source>
</evidence>
<dbReference type="EMBL" id="PGTN01000078">
    <property type="protein sequence ID" value="PJF46968.1"/>
    <property type="molecule type" value="Genomic_DNA"/>
</dbReference>
<accession>A0A2M8QAY7</accession>
<dbReference type="Proteomes" id="UP000230790">
    <property type="component" value="Unassembled WGS sequence"/>
</dbReference>
<proteinExistence type="inferred from homology"/>
<comment type="caution">
    <text evidence="9">The sequence shown here is derived from an EMBL/GenBank/DDBJ whole genome shotgun (WGS) entry which is preliminary data.</text>
</comment>
<comment type="subcellular location">
    <subcellularLocation>
        <location evidence="1 7">Cytoplasm</location>
    </subcellularLocation>
</comment>
<dbReference type="GO" id="GO:0045936">
    <property type="term" value="P:negative regulation of phosphate metabolic process"/>
    <property type="evidence" value="ECO:0007669"/>
    <property type="project" value="InterPro"/>
</dbReference>
<dbReference type="Gene3D" id="1.20.58.220">
    <property type="entry name" value="Phosphate transport system protein phou homolog 2, domain 2"/>
    <property type="match status" value="1"/>
</dbReference>
<dbReference type="NCBIfam" id="TIGR02135">
    <property type="entry name" value="phoU_full"/>
    <property type="match status" value="1"/>
</dbReference>
<dbReference type="InterPro" id="IPR026022">
    <property type="entry name" value="PhoU_dom"/>
</dbReference>
<evidence type="ECO:0000313" key="9">
    <source>
        <dbReference type="EMBL" id="PJF46968.1"/>
    </source>
</evidence>
<dbReference type="GO" id="GO:0006817">
    <property type="term" value="P:phosphate ion transport"/>
    <property type="evidence" value="ECO:0007669"/>
    <property type="project" value="UniProtKB-KW"/>
</dbReference>
<evidence type="ECO:0000256" key="3">
    <source>
        <dbReference type="ARBA" id="ARBA00011738"/>
    </source>
</evidence>
<evidence type="ECO:0000256" key="2">
    <source>
        <dbReference type="ARBA" id="ARBA00008107"/>
    </source>
</evidence>
<comment type="function">
    <text evidence="7">Plays a role in the regulation of phosphate uptake.</text>
</comment>
<evidence type="ECO:0000256" key="6">
    <source>
        <dbReference type="ARBA" id="ARBA00022592"/>
    </source>
</evidence>
<comment type="similarity">
    <text evidence="2 7">Belongs to the PhoU family.</text>
</comment>
<dbReference type="GO" id="GO:0005737">
    <property type="term" value="C:cytoplasm"/>
    <property type="evidence" value="ECO:0007669"/>
    <property type="project" value="UniProtKB-SubCell"/>
</dbReference>
<keyword evidence="6 7" id="KW-0592">Phosphate transport</keyword>
<evidence type="ECO:0000313" key="10">
    <source>
        <dbReference type="Proteomes" id="UP000230790"/>
    </source>
</evidence>
<gene>
    <name evidence="9" type="primary">phoU</name>
    <name evidence="9" type="ORF">CUN48_11145</name>
</gene>
<organism evidence="9 10">
    <name type="scientific">Candidatus Thermofonsia Clade 3 bacterium</name>
    <dbReference type="NCBI Taxonomy" id="2364212"/>
    <lineage>
        <taxon>Bacteria</taxon>
        <taxon>Bacillati</taxon>
        <taxon>Chloroflexota</taxon>
        <taxon>Candidatus Thermofontia</taxon>
        <taxon>Candidatus Thermofonsia Clade 3</taxon>
    </lineage>
</organism>
<evidence type="ECO:0000256" key="1">
    <source>
        <dbReference type="ARBA" id="ARBA00004496"/>
    </source>
</evidence>
<dbReference type="PIRSF" id="PIRSF003107">
    <property type="entry name" value="PhoU"/>
    <property type="match status" value="1"/>
</dbReference>
<dbReference type="FunFam" id="1.20.58.220:FF:000004">
    <property type="entry name" value="Phosphate-specific transport system accessory protein PhoU"/>
    <property type="match status" value="1"/>
</dbReference>